<accession>A0A1F4ZPT7</accession>
<keyword evidence="10" id="KW-0902">Two-component regulatory system</keyword>
<evidence type="ECO:0000256" key="11">
    <source>
        <dbReference type="ARBA" id="ARBA00023136"/>
    </source>
</evidence>
<evidence type="ECO:0000256" key="2">
    <source>
        <dbReference type="ARBA" id="ARBA00004651"/>
    </source>
</evidence>
<gene>
    <name evidence="15" type="ORF">A2397_03180</name>
</gene>
<reference evidence="15 16" key="1">
    <citation type="journal article" date="2016" name="Nat. Commun.">
        <title>Thousands of microbial genomes shed light on interconnected biogeochemical processes in an aquifer system.</title>
        <authorList>
            <person name="Anantharaman K."/>
            <person name="Brown C.T."/>
            <person name="Hug L.A."/>
            <person name="Sharon I."/>
            <person name="Castelle C.J."/>
            <person name="Probst A.J."/>
            <person name="Thomas B.C."/>
            <person name="Singh A."/>
            <person name="Wilkins M.J."/>
            <person name="Karaoz U."/>
            <person name="Brodie E.L."/>
            <person name="Williams K.H."/>
            <person name="Hubbard S.S."/>
            <person name="Banfield J.F."/>
        </authorList>
    </citation>
    <scope>NUCLEOTIDE SEQUENCE [LARGE SCALE GENOMIC DNA]</scope>
</reference>
<keyword evidence="11 13" id="KW-0472">Membrane</keyword>
<dbReference type="PROSITE" id="PS50885">
    <property type="entry name" value="HAMP"/>
    <property type="match status" value="1"/>
</dbReference>
<dbReference type="STRING" id="1797263.A2397_03180"/>
<name>A0A1F4ZPT7_9BACT</name>
<evidence type="ECO:0000256" key="12">
    <source>
        <dbReference type="SAM" id="Coils"/>
    </source>
</evidence>
<evidence type="ECO:0000256" key="13">
    <source>
        <dbReference type="SAM" id="Phobius"/>
    </source>
</evidence>
<evidence type="ECO:0000313" key="15">
    <source>
        <dbReference type="EMBL" id="OGD08365.1"/>
    </source>
</evidence>
<dbReference type="Pfam" id="PF00672">
    <property type="entry name" value="HAMP"/>
    <property type="match status" value="1"/>
</dbReference>
<evidence type="ECO:0000256" key="6">
    <source>
        <dbReference type="ARBA" id="ARBA00022679"/>
    </source>
</evidence>
<evidence type="ECO:0000256" key="5">
    <source>
        <dbReference type="ARBA" id="ARBA00022553"/>
    </source>
</evidence>
<evidence type="ECO:0000259" key="14">
    <source>
        <dbReference type="PROSITE" id="PS50885"/>
    </source>
</evidence>
<evidence type="ECO:0000256" key="9">
    <source>
        <dbReference type="ARBA" id="ARBA00022840"/>
    </source>
</evidence>
<keyword evidence="6" id="KW-0808">Transferase</keyword>
<dbReference type="EC" id="2.7.13.3" evidence="3"/>
<feature type="coiled-coil region" evidence="12">
    <location>
        <begin position="243"/>
        <end position="301"/>
    </location>
</feature>
<feature type="domain" description="HAMP" evidence="14">
    <location>
        <begin position="196"/>
        <end position="251"/>
    </location>
</feature>
<evidence type="ECO:0000256" key="7">
    <source>
        <dbReference type="ARBA" id="ARBA00022741"/>
    </source>
</evidence>
<dbReference type="Gene3D" id="6.10.340.10">
    <property type="match status" value="1"/>
</dbReference>
<feature type="transmembrane region" description="Helical" evidence="13">
    <location>
        <begin position="9"/>
        <end position="32"/>
    </location>
</feature>
<keyword evidence="5" id="KW-0597">Phosphoprotein</keyword>
<keyword evidence="13" id="KW-0812">Transmembrane</keyword>
<comment type="subcellular location">
    <subcellularLocation>
        <location evidence="2">Cell membrane</location>
        <topology evidence="2">Multi-pass membrane protein</topology>
    </subcellularLocation>
</comment>
<dbReference type="EMBL" id="MEXR01000059">
    <property type="protein sequence ID" value="OGD08365.1"/>
    <property type="molecule type" value="Genomic_DNA"/>
</dbReference>
<evidence type="ECO:0000256" key="4">
    <source>
        <dbReference type="ARBA" id="ARBA00022475"/>
    </source>
</evidence>
<dbReference type="PANTHER" id="PTHR45528:SF1">
    <property type="entry name" value="SENSOR HISTIDINE KINASE CPXA"/>
    <property type="match status" value="1"/>
</dbReference>
<keyword evidence="8" id="KW-0418">Kinase</keyword>
<proteinExistence type="predicted"/>
<keyword evidence="9" id="KW-0067">ATP-binding</keyword>
<feature type="transmembrane region" description="Helical" evidence="13">
    <location>
        <begin position="171"/>
        <end position="194"/>
    </location>
</feature>
<dbReference type="InterPro" id="IPR003660">
    <property type="entry name" value="HAMP_dom"/>
</dbReference>
<dbReference type="AlphaFoldDB" id="A0A1F4ZPT7"/>
<dbReference type="GO" id="GO:0000160">
    <property type="term" value="P:phosphorelay signal transduction system"/>
    <property type="evidence" value="ECO:0007669"/>
    <property type="project" value="UniProtKB-KW"/>
</dbReference>
<sequence length="306" mass="34558">MSSIKNRLVFYFSSIICLLLIPLVCLLINYYLQSRYQKTLEAVSIEYQVSGSLNNLVVSFGSFLKNPQDGKASQDYLLQKQNVNKLISKLPRSSSNSDIAKRIESTVGFVVEYCDKAIDSSKRGDFSQTTEILEQINRGNNSVKQDTSDLIFSELEKSLSEQRTLQTVINIGWLVAFLIIITVISTSVYLAVFWSNSITRPLIKLSNLATGITRGNLQSNVDKELLDMQDEIGSLSTSFNLMVSRLRSQITELDNSNKAIEQSKKELEQQSSSLQQMNELMTGRELKMIELKNEIESLKRQIPTVN</sequence>
<dbReference type="GO" id="GO:0005524">
    <property type="term" value="F:ATP binding"/>
    <property type="evidence" value="ECO:0007669"/>
    <property type="project" value="UniProtKB-KW"/>
</dbReference>
<comment type="caution">
    <text evidence="15">The sequence shown here is derived from an EMBL/GenBank/DDBJ whole genome shotgun (WGS) entry which is preliminary data.</text>
</comment>
<evidence type="ECO:0000313" key="16">
    <source>
        <dbReference type="Proteomes" id="UP000176424"/>
    </source>
</evidence>
<keyword evidence="12" id="KW-0175">Coiled coil</keyword>
<dbReference type="InterPro" id="IPR050398">
    <property type="entry name" value="HssS/ArlS-like"/>
</dbReference>
<comment type="catalytic activity">
    <reaction evidence="1">
        <text>ATP + protein L-histidine = ADP + protein N-phospho-L-histidine.</text>
        <dbReference type="EC" id="2.7.13.3"/>
    </reaction>
</comment>
<organism evidence="15 16">
    <name type="scientific">Candidatus Amesbacteria bacterium RIFOXYB1_FULL_44_23</name>
    <dbReference type="NCBI Taxonomy" id="1797263"/>
    <lineage>
        <taxon>Bacteria</taxon>
        <taxon>Candidatus Amesiibacteriota</taxon>
    </lineage>
</organism>
<keyword evidence="4" id="KW-1003">Cell membrane</keyword>
<keyword evidence="13" id="KW-1133">Transmembrane helix</keyword>
<evidence type="ECO:0000256" key="3">
    <source>
        <dbReference type="ARBA" id="ARBA00012438"/>
    </source>
</evidence>
<protein>
    <recommendedName>
        <fullName evidence="3">histidine kinase</fullName>
        <ecNumber evidence="3">2.7.13.3</ecNumber>
    </recommendedName>
</protein>
<evidence type="ECO:0000256" key="1">
    <source>
        <dbReference type="ARBA" id="ARBA00000085"/>
    </source>
</evidence>
<dbReference type="SMART" id="SM00304">
    <property type="entry name" value="HAMP"/>
    <property type="match status" value="1"/>
</dbReference>
<dbReference type="GO" id="GO:0005886">
    <property type="term" value="C:plasma membrane"/>
    <property type="evidence" value="ECO:0007669"/>
    <property type="project" value="UniProtKB-SubCell"/>
</dbReference>
<dbReference type="GO" id="GO:0004673">
    <property type="term" value="F:protein histidine kinase activity"/>
    <property type="evidence" value="ECO:0007669"/>
    <property type="project" value="UniProtKB-EC"/>
</dbReference>
<dbReference type="PANTHER" id="PTHR45528">
    <property type="entry name" value="SENSOR HISTIDINE KINASE CPXA"/>
    <property type="match status" value="1"/>
</dbReference>
<dbReference type="SUPFAM" id="SSF158472">
    <property type="entry name" value="HAMP domain-like"/>
    <property type="match status" value="1"/>
</dbReference>
<evidence type="ECO:0000256" key="10">
    <source>
        <dbReference type="ARBA" id="ARBA00023012"/>
    </source>
</evidence>
<dbReference type="Proteomes" id="UP000176424">
    <property type="component" value="Unassembled WGS sequence"/>
</dbReference>
<keyword evidence="7" id="KW-0547">Nucleotide-binding</keyword>
<dbReference type="CDD" id="cd06225">
    <property type="entry name" value="HAMP"/>
    <property type="match status" value="1"/>
</dbReference>
<evidence type="ECO:0000256" key="8">
    <source>
        <dbReference type="ARBA" id="ARBA00022777"/>
    </source>
</evidence>